<evidence type="ECO:0008006" key="3">
    <source>
        <dbReference type="Google" id="ProtNLM"/>
    </source>
</evidence>
<accession>A0A4Y1ZXS9</accession>
<dbReference type="GO" id="GO:0003676">
    <property type="term" value="F:nucleic acid binding"/>
    <property type="evidence" value="ECO:0007669"/>
    <property type="project" value="InterPro"/>
</dbReference>
<evidence type="ECO:0000313" key="2">
    <source>
        <dbReference type="Proteomes" id="UP000499080"/>
    </source>
</evidence>
<dbReference type="InterPro" id="IPR036397">
    <property type="entry name" value="RNaseH_sf"/>
</dbReference>
<gene>
    <name evidence="1" type="ORF">AVEN_115025_1</name>
</gene>
<reference evidence="1 2" key="1">
    <citation type="journal article" date="2019" name="Sci. Rep.">
        <title>Orb-weaving spider Araneus ventricosus genome elucidates the spidroin gene catalogue.</title>
        <authorList>
            <person name="Kono N."/>
            <person name="Nakamura H."/>
            <person name="Ohtoshi R."/>
            <person name="Moran D.A.P."/>
            <person name="Shinohara A."/>
            <person name="Yoshida Y."/>
            <person name="Fujiwara M."/>
            <person name="Mori M."/>
            <person name="Tomita M."/>
            <person name="Arakawa K."/>
        </authorList>
    </citation>
    <scope>NUCLEOTIDE SEQUENCE [LARGE SCALE GENOMIC DNA]</scope>
</reference>
<protein>
    <recommendedName>
        <fullName evidence="3">Tc1-like transposase DDE domain-containing protein</fullName>
    </recommendedName>
</protein>
<dbReference type="Proteomes" id="UP000499080">
    <property type="component" value="Unassembled WGS sequence"/>
</dbReference>
<dbReference type="AlphaFoldDB" id="A0A4Y1ZXS9"/>
<evidence type="ECO:0000313" key="1">
    <source>
        <dbReference type="EMBL" id="GBL71985.1"/>
    </source>
</evidence>
<keyword evidence="2" id="KW-1185">Reference proteome</keyword>
<proteinExistence type="predicted"/>
<sequence>MVWTRIISGGYTNLSPRMAINGRQRWISWSLFCWRQALGIKCIEWPTCPPDLNRMEHVWDRSSAKVSSDHGETGKRASEYKRPFCKF</sequence>
<organism evidence="1 2">
    <name type="scientific">Araneus ventricosus</name>
    <name type="common">Orbweaver spider</name>
    <name type="synonym">Epeira ventricosa</name>
    <dbReference type="NCBI Taxonomy" id="182803"/>
    <lineage>
        <taxon>Eukaryota</taxon>
        <taxon>Metazoa</taxon>
        <taxon>Ecdysozoa</taxon>
        <taxon>Arthropoda</taxon>
        <taxon>Chelicerata</taxon>
        <taxon>Arachnida</taxon>
        <taxon>Araneae</taxon>
        <taxon>Araneomorphae</taxon>
        <taxon>Entelegynae</taxon>
        <taxon>Araneoidea</taxon>
        <taxon>Araneidae</taxon>
        <taxon>Araneus</taxon>
    </lineage>
</organism>
<dbReference type="EMBL" id="BGPR01000001">
    <property type="protein sequence ID" value="GBL71985.1"/>
    <property type="molecule type" value="Genomic_DNA"/>
</dbReference>
<comment type="caution">
    <text evidence="1">The sequence shown here is derived from an EMBL/GenBank/DDBJ whole genome shotgun (WGS) entry which is preliminary data.</text>
</comment>
<dbReference type="Gene3D" id="3.30.420.10">
    <property type="entry name" value="Ribonuclease H-like superfamily/Ribonuclease H"/>
    <property type="match status" value="1"/>
</dbReference>
<name>A0A4Y1ZXS9_ARAVE</name>